<sequence length="267" mass="29258">MTDWLTVDRGSAPLIVSMPHIGTWIPDEIATDLASAERALRDADFHIDRLYGFATSLGATVVRTSVSRTVIDVNRDPSGASLYPGQATTALCPVETFDGEPLYRDGEAPDDAEIARRRAAYFDPYHAALAAEIDRLRGLHPRIVLYDAHSIRSHVPRLFEGELPQFNIGTDGGATCDSALSAAVETACDASGLSRVTNGRFRGGWITRHYGDPARGIHAIQMELAMRGYLDERGAWPPLWNESAAEPLQATLRHIINSCLDFAREDQ</sequence>
<dbReference type="EMBL" id="JAINVV010000009">
    <property type="protein sequence ID" value="MBY8824577.1"/>
    <property type="molecule type" value="Genomic_DNA"/>
</dbReference>
<dbReference type="SUPFAM" id="SSF53187">
    <property type="entry name" value="Zn-dependent exopeptidases"/>
    <property type="match status" value="1"/>
</dbReference>
<evidence type="ECO:0000313" key="1">
    <source>
        <dbReference type="EMBL" id="MBY8824577.1"/>
    </source>
</evidence>
<dbReference type="InterPro" id="IPR007709">
    <property type="entry name" value="N-FG_amidohydro"/>
</dbReference>
<organism evidence="1 2">
    <name type="scientific">Sphingomonas colocasiae</name>
    <dbReference type="NCBI Taxonomy" id="1848973"/>
    <lineage>
        <taxon>Bacteria</taxon>
        <taxon>Pseudomonadati</taxon>
        <taxon>Pseudomonadota</taxon>
        <taxon>Alphaproteobacteria</taxon>
        <taxon>Sphingomonadales</taxon>
        <taxon>Sphingomonadaceae</taxon>
        <taxon>Sphingomonas</taxon>
    </lineage>
</organism>
<dbReference type="InterPro" id="IPR010247">
    <property type="entry name" value="HutG_amidohyd"/>
</dbReference>
<reference evidence="1 2" key="1">
    <citation type="submission" date="2021-08" db="EMBL/GenBank/DDBJ databases">
        <authorList>
            <person name="Tuo L."/>
        </authorList>
    </citation>
    <scope>NUCLEOTIDE SEQUENCE [LARGE SCALE GENOMIC DNA]</scope>
    <source>
        <strain evidence="1 2">JCM 31229</strain>
    </source>
</reference>
<name>A0ABS7PTB1_9SPHN</name>
<comment type="caution">
    <text evidence="1">The sequence shown here is derived from an EMBL/GenBank/DDBJ whole genome shotgun (WGS) entry which is preliminary data.</text>
</comment>
<dbReference type="GO" id="GO:0050129">
    <property type="term" value="F:N-formylglutamate deformylase activity"/>
    <property type="evidence" value="ECO:0007669"/>
    <property type="project" value="UniProtKB-EC"/>
</dbReference>
<protein>
    <submittedName>
        <fullName evidence="1">N-formylglutamate deformylase</fullName>
        <ecNumber evidence="1">3.5.1.68</ecNumber>
    </submittedName>
</protein>
<keyword evidence="1" id="KW-0378">Hydrolase</keyword>
<dbReference type="Gene3D" id="3.40.630.40">
    <property type="entry name" value="Zn-dependent exopeptidases"/>
    <property type="match status" value="1"/>
</dbReference>
<dbReference type="Pfam" id="PF05013">
    <property type="entry name" value="FGase"/>
    <property type="match status" value="1"/>
</dbReference>
<accession>A0ABS7PTB1</accession>
<evidence type="ECO:0000313" key="2">
    <source>
        <dbReference type="Proteomes" id="UP000706039"/>
    </source>
</evidence>
<dbReference type="RefSeq" id="WP_222991671.1">
    <property type="nucleotide sequence ID" value="NZ_JAINVV010000009.1"/>
</dbReference>
<keyword evidence="2" id="KW-1185">Reference proteome</keyword>
<dbReference type="EC" id="3.5.1.68" evidence="1"/>
<gene>
    <name evidence="1" type="primary">hutG</name>
    <name evidence="1" type="ORF">K7G82_19890</name>
</gene>
<dbReference type="Proteomes" id="UP000706039">
    <property type="component" value="Unassembled WGS sequence"/>
</dbReference>
<proteinExistence type="predicted"/>
<dbReference type="NCBIfam" id="TIGR02017">
    <property type="entry name" value="hutG_amidohyd"/>
    <property type="match status" value="1"/>
</dbReference>